<evidence type="ECO:0000256" key="1">
    <source>
        <dbReference type="ARBA" id="ARBA00022679"/>
    </source>
</evidence>
<keyword evidence="6" id="KW-0695">RNA-directed DNA polymerase</keyword>
<dbReference type="EMBL" id="BLXT01000624">
    <property type="protein sequence ID" value="GFN78971.1"/>
    <property type="molecule type" value="Genomic_DNA"/>
</dbReference>
<evidence type="ECO:0000313" key="12">
    <source>
        <dbReference type="Proteomes" id="UP000735302"/>
    </source>
</evidence>
<dbReference type="GO" id="GO:0004519">
    <property type="term" value="F:endonuclease activity"/>
    <property type="evidence" value="ECO:0007669"/>
    <property type="project" value="UniProtKB-KW"/>
</dbReference>
<dbReference type="Gene3D" id="3.10.10.10">
    <property type="entry name" value="HIV Type 1 Reverse Transcriptase, subunit A, domain 1"/>
    <property type="match status" value="1"/>
</dbReference>
<evidence type="ECO:0000256" key="4">
    <source>
        <dbReference type="ARBA" id="ARBA00022759"/>
    </source>
</evidence>
<dbReference type="PANTHER" id="PTHR37984">
    <property type="entry name" value="PROTEIN CBG26694"/>
    <property type="match status" value="1"/>
</dbReference>
<dbReference type="InterPro" id="IPR041373">
    <property type="entry name" value="RT_RNaseH"/>
</dbReference>
<evidence type="ECO:0000259" key="10">
    <source>
        <dbReference type="Pfam" id="PF17921"/>
    </source>
</evidence>
<evidence type="ECO:0000313" key="11">
    <source>
        <dbReference type="EMBL" id="GFN78971.1"/>
    </source>
</evidence>
<dbReference type="GO" id="GO:0016787">
    <property type="term" value="F:hydrolase activity"/>
    <property type="evidence" value="ECO:0007669"/>
    <property type="project" value="UniProtKB-KW"/>
</dbReference>
<evidence type="ECO:0000256" key="5">
    <source>
        <dbReference type="ARBA" id="ARBA00022801"/>
    </source>
</evidence>
<feature type="region of interest" description="Disordered" evidence="7">
    <location>
        <begin position="731"/>
        <end position="849"/>
    </location>
</feature>
<dbReference type="SUPFAM" id="SSF56672">
    <property type="entry name" value="DNA/RNA polymerases"/>
    <property type="match status" value="1"/>
</dbReference>
<reference evidence="11 12" key="1">
    <citation type="journal article" date="2021" name="Elife">
        <title>Chloroplast acquisition without the gene transfer in kleptoplastic sea slugs, Plakobranchus ocellatus.</title>
        <authorList>
            <person name="Maeda T."/>
            <person name="Takahashi S."/>
            <person name="Yoshida T."/>
            <person name="Shimamura S."/>
            <person name="Takaki Y."/>
            <person name="Nagai Y."/>
            <person name="Toyoda A."/>
            <person name="Suzuki Y."/>
            <person name="Arimoto A."/>
            <person name="Ishii H."/>
            <person name="Satoh N."/>
            <person name="Nishiyama T."/>
            <person name="Hasebe M."/>
            <person name="Maruyama T."/>
            <person name="Minagawa J."/>
            <person name="Obokata J."/>
            <person name="Shigenobu S."/>
        </authorList>
    </citation>
    <scope>NUCLEOTIDE SEQUENCE [LARGE SCALE GENOMIC DNA]</scope>
</reference>
<accession>A0AAV3Y918</accession>
<feature type="compositionally biased region" description="Low complexity" evidence="7">
    <location>
        <begin position="83"/>
        <end position="94"/>
    </location>
</feature>
<dbReference type="InterPro" id="IPR050951">
    <property type="entry name" value="Retrovirus_Pol_polyprotein"/>
</dbReference>
<evidence type="ECO:0000259" key="9">
    <source>
        <dbReference type="Pfam" id="PF17917"/>
    </source>
</evidence>
<dbReference type="InterPro" id="IPR000477">
    <property type="entry name" value="RT_dom"/>
</dbReference>
<dbReference type="AlphaFoldDB" id="A0AAV3Y918"/>
<dbReference type="Pfam" id="PF17917">
    <property type="entry name" value="RT_RNaseH"/>
    <property type="match status" value="1"/>
</dbReference>
<dbReference type="Pfam" id="PF17921">
    <property type="entry name" value="Integrase_H2C2"/>
    <property type="match status" value="1"/>
</dbReference>
<gene>
    <name evidence="11" type="ORF">PoB_000547700</name>
</gene>
<feature type="domain" description="Reverse transcriptase" evidence="8">
    <location>
        <begin position="251"/>
        <end position="350"/>
    </location>
</feature>
<feature type="region of interest" description="Disordered" evidence="7">
    <location>
        <begin position="80"/>
        <end position="107"/>
    </location>
</feature>
<dbReference type="Pfam" id="PF00078">
    <property type="entry name" value="RVT_1"/>
    <property type="match status" value="1"/>
</dbReference>
<keyword evidence="3" id="KW-0540">Nuclease</keyword>
<dbReference type="Proteomes" id="UP000735302">
    <property type="component" value="Unassembled WGS sequence"/>
</dbReference>
<evidence type="ECO:0000256" key="2">
    <source>
        <dbReference type="ARBA" id="ARBA00022695"/>
    </source>
</evidence>
<evidence type="ECO:0000256" key="7">
    <source>
        <dbReference type="SAM" id="MobiDB-lite"/>
    </source>
</evidence>
<feature type="compositionally biased region" description="Polar residues" evidence="7">
    <location>
        <begin position="820"/>
        <end position="836"/>
    </location>
</feature>
<dbReference type="CDD" id="cd09274">
    <property type="entry name" value="RNase_HI_RT_Ty3"/>
    <property type="match status" value="1"/>
</dbReference>
<dbReference type="Gene3D" id="3.30.70.270">
    <property type="match status" value="1"/>
</dbReference>
<dbReference type="InterPro" id="IPR041588">
    <property type="entry name" value="Integrase_H2C2"/>
</dbReference>
<organism evidence="11 12">
    <name type="scientific">Plakobranchus ocellatus</name>
    <dbReference type="NCBI Taxonomy" id="259542"/>
    <lineage>
        <taxon>Eukaryota</taxon>
        <taxon>Metazoa</taxon>
        <taxon>Spiralia</taxon>
        <taxon>Lophotrochozoa</taxon>
        <taxon>Mollusca</taxon>
        <taxon>Gastropoda</taxon>
        <taxon>Heterobranchia</taxon>
        <taxon>Euthyneura</taxon>
        <taxon>Panpulmonata</taxon>
        <taxon>Sacoglossa</taxon>
        <taxon>Placobranchoidea</taxon>
        <taxon>Plakobranchidae</taxon>
        <taxon>Plakobranchus</taxon>
    </lineage>
</organism>
<dbReference type="InterPro" id="IPR043128">
    <property type="entry name" value="Rev_trsase/Diguanyl_cyclase"/>
</dbReference>
<dbReference type="FunFam" id="1.10.340.70:FF:000003">
    <property type="entry name" value="Protein CBG25708"/>
    <property type="match status" value="1"/>
</dbReference>
<keyword evidence="1" id="KW-0808">Transferase</keyword>
<dbReference type="CDD" id="cd01647">
    <property type="entry name" value="RT_LTR"/>
    <property type="match status" value="1"/>
</dbReference>
<dbReference type="Gene3D" id="1.10.340.70">
    <property type="match status" value="1"/>
</dbReference>
<keyword evidence="12" id="KW-1185">Reference proteome</keyword>
<evidence type="ECO:0000259" key="8">
    <source>
        <dbReference type="Pfam" id="PF00078"/>
    </source>
</evidence>
<protein>
    <submittedName>
        <fullName evidence="11">Retrovirus-related pol polyprotein from transposon 297-like protein</fullName>
    </submittedName>
</protein>
<name>A0AAV3Y918_9GAST</name>
<feature type="compositionally biased region" description="Basic residues" evidence="7">
    <location>
        <begin position="98"/>
        <end position="107"/>
    </location>
</feature>
<feature type="compositionally biased region" description="Polar residues" evidence="7">
    <location>
        <begin position="785"/>
        <end position="802"/>
    </location>
</feature>
<dbReference type="PANTHER" id="PTHR37984:SF7">
    <property type="entry name" value="INTEGRASE CATALYTIC DOMAIN-CONTAINING PROTEIN"/>
    <property type="match status" value="1"/>
</dbReference>
<evidence type="ECO:0000256" key="3">
    <source>
        <dbReference type="ARBA" id="ARBA00022722"/>
    </source>
</evidence>
<dbReference type="GO" id="GO:0003964">
    <property type="term" value="F:RNA-directed DNA polymerase activity"/>
    <property type="evidence" value="ECO:0007669"/>
    <property type="project" value="UniProtKB-KW"/>
</dbReference>
<keyword evidence="2" id="KW-0548">Nucleotidyltransferase</keyword>
<keyword evidence="5" id="KW-0378">Hydrolase</keyword>
<feature type="domain" description="Integrase zinc-binding" evidence="10">
    <location>
        <begin position="556"/>
        <end position="609"/>
    </location>
</feature>
<sequence length="849" mass="96558">MAIEMSKSFEAINKNLNEYYSSINNNIRSAEAIGMKPKPKPTAHSNQSNCSRYGTVHQPRSCPAFESQYSKCKKKGHWARMYKSSGSSNSRGKSAPQPKRKNQHQTRRMHEIDLKDLHLLDKTSSQWKRVTFYVCETNGPNILGLQACTALGLVKVNCEVTAEAKSKAFSSKSISDIHKDYPDQFGGIGSFPGHFHITLKDDANPVVHATRKYPVHLQKELKEELGRMESLEFISKVTQPTDWVNSFAFSRKQNGKLRVCLDPKDLNKAIKRTYHKTPTLEEISHKFPGMKFFSKMDAQHGYWAIHLDDESSLLTTFNSPFGRHRFLRLPFGPKVSQDIFQQKMDQTLDKNVQELLEYPMISLNGLGAVLLQNDAPVAFASKSLTETEKRYANIERELLAVVFGCEQFHTYIHGKPVIVKSDHKPLQNIHQKHIAHAPPRLQRMLLRIQPYDCTILYKPGKEMVIADYLSRANPEEGNTSALEATIYAVHATDSKIEQIKTETKKDPELRPLLEQIIHGWPDNSNQVQKGLRRYWSIKDYLSVDDGLALKGAAIVIPKTTREEILARIHDGHQGIQKSILKARDCVYWHGLQKDITEMVQSFIHCSEHSKSQRKEPLQPHDISGRPWQKIAADLFEIDGQQFLMNANHQNPTHNWHYWHSSTPLDTYLPSPAEILFGWRIQGTLPSRIKQRLIDRQHTQKHYYDTHTKELPVLQVISRVTVKDTATGRWSPATVINHSGDPRSYIVQTDSGQILRRNRLHLRETQVPKEMTASPRSSRREGHHPLSSQIANNADVIPTNTDPHGSGLGLPSTTKDDDLPGNNSGTNDNAPSSQTSRYGRAIVRPKRFSD</sequence>
<comment type="caution">
    <text evidence="11">The sequence shown here is derived from an EMBL/GenBank/DDBJ whole genome shotgun (WGS) entry which is preliminary data.</text>
</comment>
<keyword evidence="4" id="KW-0255">Endonuclease</keyword>
<feature type="domain" description="Reverse transcriptase RNase H-like" evidence="9">
    <location>
        <begin position="362"/>
        <end position="451"/>
    </location>
</feature>
<proteinExistence type="predicted"/>
<dbReference type="InterPro" id="IPR043502">
    <property type="entry name" value="DNA/RNA_pol_sf"/>
</dbReference>
<evidence type="ECO:0000256" key="6">
    <source>
        <dbReference type="ARBA" id="ARBA00022918"/>
    </source>
</evidence>